<gene>
    <name evidence="1" type="ORF">KS2013_1670</name>
</gene>
<organism evidence="1 2">
    <name type="scientific">Kangiella sediminilitoris</name>
    <dbReference type="NCBI Taxonomy" id="1144748"/>
    <lineage>
        <taxon>Bacteria</taxon>
        <taxon>Pseudomonadati</taxon>
        <taxon>Pseudomonadota</taxon>
        <taxon>Gammaproteobacteria</taxon>
        <taxon>Kangiellales</taxon>
        <taxon>Kangiellaceae</taxon>
        <taxon>Kangiella</taxon>
    </lineage>
</organism>
<dbReference type="KEGG" id="ksd:KS2013_1670"/>
<dbReference type="InterPro" id="IPR036513">
    <property type="entry name" value="STAS_dom_sf"/>
</dbReference>
<dbReference type="AlphaFoldDB" id="A0A1B3BC54"/>
<dbReference type="STRING" id="1144748.KS2013_1670"/>
<dbReference type="PATRIC" id="fig|1144748.3.peg.1684"/>
<dbReference type="InterPro" id="IPR038396">
    <property type="entry name" value="SpoIIAA-like_sf"/>
</dbReference>
<evidence type="ECO:0000313" key="1">
    <source>
        <dbReference type="EMBL" id="AOE50380.1"/>
    </source>
</evidence>
<evidence type="ECO:0000313" key="2">
    <source>
        <dbReference type="Proteomes" id="UP000094147"/>
    </source>
</evidence>
<sequence>MEVKSHGLRVGLERHGNNIFLTLKATGKLTHQDYQTMLPMLESALQSVENPEIDALIDGTELEGWEPRAAWDDLKLGLKHGSKFRKIAIYGNKDWQETFAKVGDWFTSGEVKFFEDIKRALSWLNDELDA</sequence>
<dbReference type="InterPro" id="IPR021866">
    <property type="entry name" value="SpoIIAA-like"/>
</dbReference>
<dbReference type="EMBL" id="CP012418">
    <property type="protein sequence ID" value="AOE50380.1"/>
    <property type="molecule type" value="Genomic_DNA"/>
</dbReference>
<dbReference type="RefSeq" id="WP_068992460.1">
    <property type="nucleotide sequence ID" value="NZ_CP012418.1"/>
</dbReference>
<dbReference type="Proteomes" id="UP000094147">
    <property type="component" value="Chromosome"/>
</dbReference>
<accession>A0A1B3BC54</accession>
<dbReference type="Pfam" id="PF11964">
    <property type="entry name" value="SpoIIAA-like"/>
    <property type="match status" value="1"/>
</dbReference>
<proteinExistence type="predicted"/>
<reference evidence="2" key="1">
    <citation type="submission" date="2015-08" db="EMBL/GenBank/DDBJ databases">
        <authorList>
            <person name="Kim K.M."/>
        </authorList>
    </citation>
    <scope>NUCLEOTIDE SEQUENCE [LARGE SCALE GENOMIC DNA]</scope>
    <source>
        <strain evidence="2">KCTC 23892</strain>
    </source>
</reference>
<keyword evidence="2" id="KW-1185">Reference proteome</keyword>
<dbReference type="Gene3D" id="3.40.50.10600">
    <property type="entry name" value="SpoIIaa-like domains"/>
    <property type="match status" value="1"/>
</dbReference>
<dbReference type="OrthoDB" id="555504at2"/>
<name>A0A1B3BC54_9GAMM</name>
<evidence type="ECO:0008006" key="3">
    <source>
        <dbReference type="Google" id="ProtNLM"/>
    </source>
</evidence>
<dbReference type="SUPFAM" id="SSF52091">
    <property type="entry name" value="SpoIIaa-like"/>
    <property type="match status" value="1"/>
</dbReference>
<protein>
    <recommendedName>
        <fullName evidence="3">STAS/SEC14 domain-containing protein</fullName>
    </recommendedName>
</protein>